<dbReference type="AlphaFoldDB" id="A0A2W7RA45"/>
<gene>
    <name evidence="1" type="ORF">LX76_04508</name>
</gene>
<accession>A0A2W7RA45</accession>
<protein>
    <submittedName>
        <fullName evidence="1">Uncharacterized protein</fullName>
    </submittedName>
</protein>
<dbReference type="EMBL" id="QKZS01000037">
    <property type="protein sequence ID" value="PZX47445.1"/>
    <property type="molecule type" value="Genomic_DNA"/>
</dbReference>
<comment type="caution">
    <text evidence="1">The sequence shown here is derived from an EMBL/GenBank/DDBJ whole genome shotgun (WGS) entry which is preliminary data.</text>
</comment>
<sequence length="51" mass="5322">MPPQTTAPVASVIAHKITTPAQLRGLALHALRTPETARAKIRADAIPQAGL</sequence>
<dbReference type="Proteomes" id="UP000249538">
    <property type="component" value="Unassembled WGS sequence"/>
</dbReference>
<name>A0A2W7RA45_9RHOB</name>
<feature type="non-terminal residue" evidence="1">
    <location>
        <position position="51"/>
    </location>
</feature>
<evidence type="ECO:0000313" key="2">
    <source>
        <dbReference type="Proteomes" id="UP000249538"/>
    </source>
</evidence>
<evidence type="ECO:0000313" key="1">
    <source>
        <dbReference type="EMBL" id="PZX47445.1"/>
    </source>
</evidence>
<organism evidence="1 2">
    <name type="scientific">Cereibacter changlensis</name>
    <dbReference type="NCBI Taxonomy" id="402884"/>
    <lineage>
        <taxon>Bacteria</taxon>
        <taxon>Pseudomonadati</taxon>
        <taxon>Pseudomonadota</taxon>
        <taxon>Alphaproteobacteria</taxon>
        <taxon>Rhodobacterales</taxon>
        <taxon>Paracoccaceae</taxon>
        <taxon>Cereibacter</taxon>
    </lineage>
</organism>
<proteinExistence type="predicted"/>
<reference evidence="1 2" key="1">
    <citation type="submission" date="2018-06" db="EMBL/GenBank/DDBJ databases">
        <title>Genomic Encyclopedia of Archaeal and Bacterial Type Strains, Phase II (KMG-II): from individual species to whole genera.</title>
        <authorList>
            <person name="Goeker M."/>
        </authorList>
    </citation>
    <scope>NUCLEOTIDE SEQUENCE [LARGE SCALE GENOMIC DNA]</scope>
    <source>
        <strain evidence="1 2">DSM 18774</strain>
    </source>
</reference>